<comment type="function">
    <text evidence="7">Functions as a peptidoglycan terminase that cleaves nascent peptidoglycan strands endolytically to terminate their elongation.</text>
</comment>
<name>A0A845RHX3_9FIRM</name>
<evidence type="ECO:0000256" key="5">
    <source>
        <dbReference type="ARBA" id="ARBA00023239"/>
    </source>
</evidence>
<dbReference type="Proteomes" id="UP000446348">
    <property type="component" value="Unassembled WGS sequence"/>
</dbReference>
<evidence type="ECO:0000256" key="1">
    <source>
        <dbReference type="ARBA" id="ARBA00022475"/>
    </source>
</evidence>
<keyword evidence="3 7" id="KW-1133">Transmembrane helix</keyword>
<keyword evidence="1 7" id="KW-1003">Cell membrane</keyword>
<comment type="subcellular location">
    <subcellularLocation>
        <location evidence="7">Cell membrane</location>
        <topology evidence="7">Single-pass membrane protein</topology>
    </subcellularLocation>
</comment>
<dbReference type="GO" id="GO:0008932">
    <property type="term" value="F:lytic endotransglycosylase activity"/>
    <property type="evidence" value="ECO:0007669"/>
    <property type="project" value="UniProtKB-UniRule"/>
</dbReference>
<evidence type="ECO:0000256" key="8">
    <source>
        <dbReference type="SAM" id="MobiDB-lite"/>
    </source>
</evidence>
<feature type="site" description="Important for catalytic activity" evidence="7">
    <location>
        <position position="421"/>
    </location>
</feature>
<dbReference type="Gene3D" id="3.30.1490.480">
    <property type="entry name" value="Endolytic murein transglycosylase"/>
    <property type="match status" value="1"/>
</dbReference>
<dbReference type="InterPro" id="IPR003770">
    <property type="entry name" value="MLTG-like"/>
</dbReference>
<evidence type="ECO:0000256" key="3">
    <source>
        <dbReference type="ARBA" id="ARBA00022989"/>
    </source>
</evidence>
<keyword evidence="6 7" id="KW-0961">Cell wall biogenesis/degradation</keyword>
<dbReference type="PANTHER" id="PTHR30518:SF2">
    <property type="entry name" value="ENDOLYTIC MUREIN TRANSGLYCOSYLASE"/>
    <property type="match status" value="1"/>
</dbReference>
<dbReference type="GO" id="GO:0005886">
    <property type="term" value="C:plasma membrane"/>
    <property type="evidence" value="ECO:0007669"/>
    <property type="project" value="UniProtKB-SubCell"/>
</dbReference>
<dbReference type="EMBL" id="QXWZ01000023">
    <property type="protein sequence ID" value="NBI79646.1"/>
    <property type="molecule type" value="Genomic_DNA"/>
</dbReference>
<dbReference type="AlphaFoldDB" id="A0A845RHX3"/>
<evidence type="ECO:0000256" key="6">
    <source>
        <dbReference type="ARBA" id="ARBA00023316"/>
    </source>
</evidence>
<dbReference type="OrthoDB" id="9814591at2"/>
<comment type="caution">
    <text evidence="9">The sequence shown here is derived from an EMBL/GenBank/DDBJ whole genome shotgun (WGS) entry which is preliminary data.</text>
</comment>
<dbReference type="GO" id="GO:0071555">
    <property type="term" value="P:cell wall organization"/>
    <property type="evidence" value="ECO:0007669"/>
    <property type="project" value="UniProtKB-KW"/>
</dbReference>
<evidence type="ECO:0000256" key="2">
    <source>
        <dbReference type="ARBA" id="ARBA00022692"/>
    </source>
</evidence>
<keyword evidence="5 7" id="KW-0456">Lyase</keyword>
<evidence type="ECO:0000256" key="4">
    <source>
        <dbReference type="ARBA" id="ARBA00023136"/>
    </source>
</evidence>
<comment type="catalytic activity">
    <reaction evidence="7">
        <text>a peptidoglycan chain = a peptidoglycan chain with N-acetyl-1,6-anhydromuramyl-[peptide] at the reducing end + a peptidoglycan chain with N-acetylglucosamine at the non-reducing end.</text>
        <dbReference type="EC" id="4.2.2.29"/>
    </reaction>
</comment>
<sequence length="554" mass="61093">MNNQNEFEDLIRKFKLDDDSEAEQTGSHQGPQHRPAFNYEDDQRRYAQARSHTAAATVQRPAGQPGARPAVSQAAPAGHNTQRPAQPSGTTPGHAQRPAQPSGITPGHAQRPAQPGARQPAGMRIQRADAQPGGKNPDGNQPPRGRDRTFRVNINDKAAYEPQPAGAGGGPPHGGPGGDDYDDDGSSGGGAGRWFKALVVLLIALGVSVFLAMFALQSASDLFGLNKPEGEISFELPENLSLSQIASLLKESGVITQPLTFQLYAGLKNDAEDLLPGTYTLNMNMGYDEILTVFRTGTGPQELTLIFYEGMTLSDIAKKMEQYDVCGEQELYDYLNGNDFSDRYEFLKDIPDDPNRYRRYEGYFFPDTYNFYENEDPSIIVQKFFNRFEEMVYTDELRAQMASQNLTLDQAVTLASIIQKEAAKTADMKMVSSIFHKRLDNPDTFPRLESDVTIMYVEDDIKPYLDDAANPDYQPMYDAYNTYVCTGLPVGPISNPGMDAIKAAIYPEDTEYYFFLADREGKFYYAATVEEHAANIEAAGIEGVHGIAMPGEGE</sequence>
<proteinExistence type="inferred from homology"/>
<feature type="region of interest" description="Disordered" evidence="8">
    <location>
        <begin position="1"/>
        <end position="186"/>
    </location>
</feature>
<comment type="similarity">
    <text evidence="7">Belongs to the transglycosylase MltG family.</text>
</comment>
<dbReference type="GO" id="GO:0009252">
    <property type="term" value="P:peptidoglycan biosynthetic process"/>
    <property type="evidence" value="ECO:0007669"/>
    <property type="project" value="UniProtKB-UniRule"/>
</dbReference>
<evidence type="ECO:0000256" key="7">
    <source>
        <dbReference type="HAMAP-Rule" id="MF_02065"/>
    </source>
</evidence>
<dbReference type="HAMAP" id="MF_02065">
    <property type="entry name" value="MltG"/>
    <property type="match status" value="1"/>
</dbReference>
<feature type="compositionally biased region" description="Gly residues" evidence="8">
    <location>
        <begin position="166"/>
        <end position="178"/>
    </location>
</feature>
<feature type="compositionally biased region" description="Polar residues" evidence="8">
    <location>
        <begin position="79"/>
        <end position="93"/>
    </location>
</feature>
<dbReference type="Pfam" id="PF02618">
    <property type="entry name" value="YceG"/>
    <property type="match status" value="1"/>
</dbReference>
<evidence type="ECO:0000313" key="10">
    <source>
        <dbReference type="Proteomes" id="UP000446348"/>
    </source>
</evidence>
<organism evidence="9 10">
    <name type="scientific">Anaerotruncus colihominis</name>
    <dbReference type="NCBI Taxonomy" id="169435"/>
    <lineage>
        <taxon>Bacteria</taxon>
        <taxon>Bacillati</taxon>
        <taxon>Bacillota</taxon>
        <taxon>Clostridia</taxon>
        <taxon>Eubacteriales</taxon>
        <taxon>Oscillospiraceae</taxon>
        <taxon>Anaerotruncus</taxon>
    </lineage>
</organism>
<accession>A0A845RHX3</accession>
<keyword evidence="4 7" id="KW-0472">Membrane</keyword>
<protein>
    <recommendedName>
        <fullName evidence="7">Endolytic murein transglycosylase</fullName>
        <ecNumber evidence="7">4.2.2.29</ecNumber>
    </recommendedName>
    <alternativeName>
        <fullName evidence="7">Peptidoglycan lytic transglycosylase</fullName>
    </alternativeName>
    <alternativeName>
        <fullName evidence="7">Peptidoglycan polymerization terminase</fullName>
    </alternativeName>
</protein>
<dbReference type="EC" id="4.2.2.29" evidence="7"/>
<dbReference type="PANTHER" id="PTHR30518">
    <property type="entry name" value="ENDOLYTIC MUREIN TRANSGLYCOSYLASE"/>
    <property type="match status" value="1"/>
</dbReference>
<reference evidence="9 10" key="1">
    <citation type="submission" date="2018-08" db="EMBL/GenBank/DDBJ databases">
        <title>Murine metabolic-syndrome-specific gut microbial biobank.</title>
        <authorList>
            <person name="Liu C."/>
        </authorList>
    </citation>
    <scope>NUCLEOTIDE SEQUENCE [LARGE SCALE GENOMIC DNA]</scope>
    <source>
        <strain evidence="9 10">X69</strain>
    </source>
</reference>
<evidence type="ECO:0000313" key="9">
    <source>
        <dbReference type="EMBL" id="NBI79646.1"/>
    </source>
</evidence>
<gene>
    <name evidence="7 9" type="primary">mltG</name>
    <name evidence="9" type="ORF">D3Z39_12360</name>
</gene>
<feature type="transmembrane region" description="Helical" evidence="7">
    <location>
        <begin position="197"/>
        <end position="216"/>
    </location>
</feature>
<keyword evidence="2 7" id="KW-0812">Transmembrane</keyword>
<dbReference type="NCBIfam" id="TIGR00247">
    <property type="entry name" value="endolytic transglycosylase MltG"/>
    <property type="match status" value="1"/>
</dbReference>
<dbReference type="RefSeq" id="WP_160210382.1">
    <property type="nucleotide sequence ID" value="NZ_JBCLRJ010000007.1"/>
</dbReference>